<dbReference type="EMBL" id="AVBH01000268">
    <property type="protein sequence ID" value="KGO97627.1"/>
    <property type="molecule type" value="Genomic_DNA"/>
</dbReference>
<dbReference type="Pfam" id="PF00155">
    <property type="entry name" value="Aminotran_1_2"/>
    <property type="match status" value="1"/>
</dbReference>
<organism evidence="5 6">
    <name type="scientific">Lysobacter defluvii IMMIB APB-9 = DSM 18482</name>
    <dbReference type="NCBI Taxonomy" id="1385515"/>
    <lineage>
        <taxon>Bacteria</taxon>
        <taxon>Pseudomonadati</taxon>
        <taxon>Pseudomonadota</taxon>
        <taxon>Gammaproteobacteria</taxon>
        <taxon>Lysobacterales</taxon>
        <taxon>Lysobacteraceae</taxon>
        <taxon>Novilysobacter</taxon>
    </lineage>
</organism>
<dbReference type="SUPFAM" id="SSF53383">
    <property type="entry name" value="PLP-dependent transferases"/>
    <property type="match status" value="1"/>
</dbReference>
<dbReference type="AlphaFoldDB" id="A0A0A0M6I0"/>
<keyword evidence="6" id="KW-1185">Reference proteome</keyword>
<dbReference type="PANTHER" id="PTHR13693:SF100">
    <property type="entry name" value="8-AMINO-7-OXONONANOATE SYNTHASE"/>
    <property type="match status" value="1"/>
</dbReference>
<dbReference type="InterPro" id="IPR004839">
    <property type="entry name" value="Aminotransferase_I/II_large"/>
</dbReference>
<keyword evidence="2" id="KW-0808">Transferase</keyword>
<reference evidence="5 6" key="1">
    <citation type="submission" date="2013-08" db="EMBL/GenBank/DDBJ databases">
        <title>Genomic analysis of Lysobacter defluvii.</title>
        <authorList>
            <person name="Wang Q."/>
            <person name="Wang G."/>
        </authorList>
    </citation>
    <scope>NUCLEOTIDE SEQUENCE [LARGE SCALE GENOMIC DNA]</scope>
    <source>
        <strain evidence="5 6">IMMIB APB-9</strain>
    </source>
</reference>
<comment type="caution">
    <text evidence="5">The sequence shown here is derived from an EMBL/GenBank/DDBJ whole genome shotgun (WGS) entry which is preliminary data.</text>
</comment>
<dbReference type="InterPro" id="IPR015422">
    <property type="entry name" value="PyrdxlP-dep_Trfase_small"/>
</dbReference>
<dbReference type="Gene3D" id="3.40.640.10">
    <property type="entry name" value="Type I PLP-dependent aspartate aminotransferase-like (Major domain)"/>
    <property type="match status" value="1"/>
</dbReference>
<dbReference type="InterPro" id="IPR015424">
    <property type="entry name" value="PyrdxlP-dep_Trfase"/>
</dbReference>
<dbReference type="OrthoDB" id="9807157at2"/>
<sequence>LRQLRAHTGGMAVVATDGLFGMDGDLAPLRQLAVVARVQGALLYVDDAHGVGVVGPEGRGSVAAAGLDHVAVPLQLVSLGKALGGYGAVLAGDTALVEHLAETARPYVHSTALPPALAHASLVAVRQARSQEWRRERLQGLIATFRALAGTAGLDLLPSDSPIQAVLVGADHAALAMSADLEDAGYWVGVVRAAPGQARLRVGLSALHTPAEVVGLVEAMARARDRVAAASPSPDPTIPEPA</sequence>
<evidence type="ECO:0000259" key="4">
    <source>
        <dbReference type="Pfam" id="PF00155"/>
    </source>
</evidence>
<dbReference type="GO" id="GO:0008710">
    <property type="term" value="F:8-amino-7-oxononanoate synthase activity"/>
    <property type="evidence" value="ECO:0007669"/>
    <property type="project" value="TreeGrafter"/>
</dbReference>
<proteinExistence type="predicted"/>
<comment type="cofactor">
    <cofactor evidence="1">
        <name>pyridoxal 5'-phosphate</name>
        <dbReference type="ChEBI" id="CHEBI:597326"/>
    </cofactor>
</comment>
<feature type="non-terminal residue" evidence="5">
    <location>
        <position position="1"/>
    </location>
</feature>
<accession>A0A0A0M6I0</accession>
<dbReference type="STRING" id="1385515.GCA_000423325_02376"/>
<dbReference type="PANTHER" id="PTHR13693">
    <property type="entry name" value="CLASS II AMINOTRANSFERASE/8-AMINO-7-OXONONANOATE SYNTHASE"/>
    <property type="match status" value="1"/>
</dbReference>
<dbReference type="RefSeq" id="WP_036139171.1">
    <property type="nucleotide sequence ID" value="NZ_AVBH01000268.1"/>
</dbReference>
<dbReference type="InterPro" id="IPR015421">
    <property type="entry name" value="PyrdxlP-dep_Trfase_major"/>
</dbReference>
<keyword evidence="3" id="KW-0663">Pyridoxal phosphate</keyword>
<dbReference type="Gene3D" id="3.90.1150.10">
    <property type="entry name" value="Aspartate Aminotransferase, domain 1"/>
    <property type="match status" value="1"/>
</dbReference>
<protein>
    <submittedName>
        <fullName evidence="5">8-amino-7-oxononanoate synthase</fullName>
    </submittedName>
</protein>
<gene>
    <name evidence="5" type="ORF">N791_07290</name>
</gene>
<evidence type="ECO:0000256" key="2">
    <source>
        <dbReference type="ARBA" id="ARBA00022679"/>
    </source>
</evidence>
<evidence type="ECO:0000313" key="6">
    <source>
        <dbReference type="Proteomes" id="UP000030003"/>
    </source>
</evidence>
<feature type="domain" description="Aminotransferase class I/classII large" evidence="4">
    <location>
        <begin position="4"/>
        <end position="219"/>
    </location>
</feature>
<dbReference type="InterPro" id="IPR050087">
    <property type="entry name" value="AON_synthase_class-II"/>
</dbReference>
<dbReference type="GO" id="GO:0030170">
    <property type="term" value="F:pyridoxal phosphate binding"/>
    <property type="evidence" value="ECO:0007669"/>
    <property type="project" value="InterPro"/>
</dbReference>
<evidence type="ECO:0000256" key="3">
    <source>
        <dbReference type="ARBA" id="ARBA00022898"/>
    </source>
</evidence>
<dbReference type="Proteomes" id="UP000030003">
    <property type="component" value="Unassembled WGS sequence"/>
</dbReference>
<evidence type="ECO:0000313" key="5">
    <source>
        <dbReference type="EMBL" id="KGO97627.1"/>
    </source>
</evidence>
<name>A0A0A0M6I0_9GAMM</name>
<dbReference type="eggNOG" id="COG0156">
    <property type="taxonomic scope" value="Bacteria"/>
</dbReference>
<dbReference type="GO" id="GO:0009102">
    <property type="term" value="P:biotin biosynthetic process"/>
    <property type="evidence" value="ECO:0007669"/>
    <property type="project" value="TreeGrafter"/>
</dbReference>
<evidence type="ECO:0000256" key="1">
    <source>
        <dbReference type="ARBA" id="ARBA00001933"/>
    </source>
</evidence>